<dbReference type="SUPFAM" id="SSF51246">
    <property type="entry name" value="Rudiment single hybrid motif"/>
    <property type="match status" value="1"/>
</dbReference>
<name>A0A1E7EVL5_9STRA</name>
<dbReference type="Pfam" id="PF22660">
    <property type="entry name" value="RS_preATP-grasp-like"/>
    <property type="match status" value="1"/>
</dbReference>
<comment type="catalytic activity">
    <reaction evidence="1">
        <text>5-amino-1-(5-phospho-D-ribosyl)imidazole-4-carboxylate + H(+) = 5-amino-1-(5-phospho-beta-D-ribosyl)imidazole + CO2</text>
        <dbReference type="Rhea" id="RHEA:10792"/>
        <dbReference type="ChEBI" id="CHEBI:15378"/>
        <dbReference type="ChEBI" id="CHEBI:16526"/>
        <dbReference type="ChEBI" id="CHEBI:77657"/>
        <dbReference type="ChEBI" id="CHEBI:137981"/>
        <dbReference type="EC" id="4.1.1.21"/>
    </reaction>
</comment>
<dbReference type="SUPFAM" id="SSF56059">
    <property type="entry name" value="Glutathione synthetase ATP-binding domain-like"/>
    <property type="match status" value="1"/>
</dbReference>
<dbReference type="NCBIfam" id="NF004679">
    <property type="entry name" value="PRK06019.1-5"/>
    <property type="match status" value="1"/>
</dbReference>
<evidence type="ECO:0000256" key="3">
    <source>
        <dbReference type="ARBA" id="ARBA00006114"/>
    </source>
</evidence>
<evidence type="ECO:0000256" key="4">
    <source>
        <dbReference type="ARBA" id="ARBA00012329"/>
    </source>
</evidence>
<dbReference type="PIRSF" id="PIRSF001340">
    <property type="entry name" value="AIR_carboxylase"/>
    <property type="match status" value="1"/>
</dbReference>
<evidence type="ECO:0000256" key="5">
    <source>
        <dbReference type="ARBA" id="ARBA00022741"/>
    </source>
</evidence>
<dbReference type="GO" id="GO:0046872">
    <property type="term" value="F:metal ion binding"/>
    <property type="evidence" value="ECO:0007669"/>
    <property type="project" value="InterPro"/>
</dbReference>
<dbReference type="InterPro" id="IPR000031">
    <property type="entry name" value="PurE_dom"/>
</dbReference>
<evidence type="ECO:0000256" key="10">
    <source>
        <dbReference type="ARBA" id="ARBA00031607"/>
    </source>
</evidence>
<dbReference type="PANTHER" id="PTHR11609:SF5">
    <property type="entry name" value="PHOSPHORIBOSYLAMINOIMIDAZOLE CARBOXYLASE"/>
    <property type="match status" value="1"/>
</dbReference>
<dbReference type="Gene3D" id="3.30.470.20">
    <property type="entry name" value="ATP-grasp fold, B domain"/>
    <property type="match status" value="1"/>
</dbReference>
<dbReference type="InterPro" id="IPR054350">
    <property type="entry name" value="PurT/PurK_preATP-grasp"/>
</dbReference>
<dbReference type="InParanoid" id="A0A1E7EVL5"/>
<dbReference type="InterPro" id="IPR016185">
    <property type="entry name" value="PreATP-grasp_dom_sf"/>
</dbReference>
<comment type="similarity">
    <text evidence="3">In the C-terminal section; belongs to the AIR carboxylase family. Class I subfamily.</text>
</comment>
<keyword evidence="8 11" id="KW-0067">ATP-binding</keyword>
<organism evidence="13 14">
    <name type="scientific">Fragilariopsis cylindrus CCMP1102</name>
    <dbReference type="NCBI Taxonomy" id="635003"/>
    <lineage>
        <taxon>Eukaryota</taxon>
        <taxon>Sar</taxon>
        <taxon>Stramenopiles</taxon>
        <taxon>Ochrophyta</taxon>
        <taxon>Bacillariophyta</taxon>
        <taxon>Bacillariophyceae</taxon>
        <taxon>Bacillariophycidae</taxon>
        <taxon>Bacillariales</taxon>
        <taxon>Bacillariaceae</taxon>
        <taxon>Fragilariopsis</taxon>
    </lineage>
</organism>
<dbReference type="InterPro" id="IPR016301">
    <property type="entry name" value="Ade2_fungi/plant"/>
</dbReference>
<dbReference type="EMBL" id="KV784373">
    <property type="protein sequence ID" value="OEU10060.1"/>
    <property type="molecule type" value="Genomic_DNA"/>
</dbReference>
<evidence type="ECO:0000313" key="13">
    <source>
        <dbReference type="EMBL" id="OEU10060.1"/>
    </source>
</evidence>
<dbReference type="InterPro" id="IPR003135">
    <property type="entry name" value="ATP-grasp_carboxylate-amine"/>
</dbReference>
<dbReference type="KEGG" id="fcy:FRACYDRAFT_277172"/>
<dbReference type="Pfam" id="PF02222">
    <property type="entry name" value="ATP-grasp"/>
    <property type="match status" value="1"/>
</dbReference>
<dbReference type="InterPro" id="IPR013815">
    <property type="entry name" value="ATP_grasp_subdomain_1"/>
</dbReference>
<keyword evidence="5 11" id="KW-0547">Nucleotide-binding</keyword>
<dbReference type="Gene3D" id="3.30.1490.20">
    <property type="entry name" value="ATP-grasp fold, A domain"/>
    <property type="match status" value="1"/>
</dbReference>
<evidence type="ECO:0000256" key="6">
    <source>
        <dbReference type="ARBA" id="ARBA00022755"/>
    </source>
</evidence>
<dbReference type="InterPro" id="IPR040686">
    <property type="entry name" value="PurK_C"/>
</dbReference>
<keyword evidence="14" id="KW-1185">Reference proteome</keyword>
<comment type="pathway">
    <text evidence="2">Purine metabolism; IMP biosynthesis via de novo pathway; 5-amino-1-(5-phospho-D-ribosyl)imidazole-4-carboxylate from 5-amino-1-(5-phospho-D-ribosyl)imidazole (carboxylase route): step 1/1.</text>
</comment>
<dbReference type="UniPathway" id="UPA00074">
    <property type="reaction ID" value="UER00130"/>
</dbReference>
<dbReference type="Gene3D" id="3.40.50.1970">
    <property type="match status" value="1"/>
</dbReference>
<sequence>MSSIKILLLTAVNWIDPTYKPQTHQIKGAPNKESTGLMLPLSSPISVSTMTTASSKANLLGCVGGGQLGRMMALEAPRFGIEMKFLDPAGDNCPAAKVVSKEQIIKGSLKDASKIRELAMDVDILTVEIEHVGVETLEALEAEGVNVQPSGRVLTIIRDKFLQKEHFQEHKVPLGSYRKTSSLDDIKEAVRDLGLPLMLKSRTGGYDGKGNAVLKSGSDQDIAEALQKLGCDDSSTAETELDLYAEGWINFDCEVAVMVVRSSNNVDTESYPAVNAIQVDSVCRVVLAPARNVPTDIRKRCEELSREAIDSLGKGASGVFGVELFVTKEGNVLLNEVAPRPHNTGHYTQDACTVSQFENHLRGVCALPLGSTKMIVEAAAMVNVLGAPSGTEEDTLKSSNAALEMPTAVVHWYGKHGCRAGRKMGHINLTGSSQGEMDDDLKQLLDIEGIPLSSLPGGCFKVSPLVGVIMGSQSDLPTMNAAIDMLKKFDIPYEVDIVSAHRTPDKLVSYSRSAVDRGLRVIIAGAGGAAHLPGMVASMTSLPVVGVPVKTSTLSGVDSLYSIVQMPRGIPVATVGIGNAANAGLLAVRMLCTSRPELRQKMNDYQTELTEMVNDMSTKLTDLGSDDFLDQMESKNKAVNV</sequence>
<dbReference type="SMART" id="SM01001">
    <property type="entry name" value="AIRC"/>
    <property type="match status" value="1"/>
</dbReference>
<evidence type="ECO:0000256" key="9">
    <source>
        <dbReference type="ARBA" id="ARBA00023239"/>
    </source>
</evidence>
<dbReference type="Pfam" id="PF00731">
    <property type="entry name" value="AIRC"/>
    <property type="match status" value="1"/>
</dbReference>
<dbReference type="PROSITE" id="PS50975">
    <property type="entry name" value="ATP_GRASP"/>
    <property type="match status" value="1"/>
</dbReference>
<dbReference type="GO" id="GO:0005524">
    <property type="term" value="F:ATP binding"/>
    <property type="evidence" value="ECO:0007669"/>
    <property type="project" value="UniProtKB-UniRule"/>
</dbReference>
<dbReference type="EC" id="4.1.1.21" evidence="4"/>
<dbReference type="InterPro" id="IPR033747">
    <property type="entry name" value="PurE_ClassI"/>
</dbReference>
<evidence type="ECO:0000256" key="2">
    <source>
        <dbReference type="ARBA" id="ARBA00004747"/>
    </source>
</evidence>
<gene>
    <name evidence="13" type="ORF">FRACYDRAFT_277172</name>
</gene>
<dbReference type="GO" id="GO:0006189">
    <property type="term" value="P:'de novo' IMP biosynthetic process"/>
    <property type="evidence" value="ECO:0007669"/>
    <property type="project" value="UniProtKB-UniPathway"/>
</dbReference>
<keyword evidence="9" id="KW-0456">Lyase</keyword>
<dbReference type="Pfam" id="PF17769">
    <property type="entry name" value="PurK_C"/>
    <property type="match status" value="1"/>
</dbReference>
<keyword evidence="6" id="KW-0658">Purine biosynthesis</keyword>
<dbReference type="OrthoDB" id="15425at2759"/>
<dbReference type="InterPro" id="IPR011761">
    <property type="entry name" value="ATP-grasp"/>
</dbReference>
<dbReference type="AlphaFoldDB" id="A0A1E7EVL5"/>
<evidence type="ECO:0000259" key="12">
    <source>
        <dbReference type="PROSITE" id="PS50975"/>
    </source>
</evidence>
<dbReference type="InterPro" id="IPR005875">
    <property type="entry name" value="PurK"/>
</dbReference>
<dbReference type="NCBIfam" id="TIGR01162">
    <property type="entry name" value="purE"/>
    <property type="match status" value="1"/>
</dbReference>
<feature type="domain" description="ATP-grasp" evidence="12">
    <location>
        <begin position="164"/>
        <end position="365"/>
    </location>
</feature>
<keyword evidence="7" id="KW-0210">Decarboxylase</keyword>
<dbReference type="HAMAP" id="MF_01928">
    <property type="entry name" value="PurK"/>
    <property type="match status" value="1"/>
</dbReference>
<dbReference type="NCBIfam" id="TIGR01161">
    <property type="entry name" value="purK"/>
    <property type="match status" value="1"/>
</dbReference>
<dbReference type="PANTHER" id="PTHR11609">
    <property type="entry name" value="PURINE BIOSYNTHESIS PROTEIN 6/7, PUR6/7"/>
    <property type="match status" value="1"/>
</dbReference>
<accession>A0A1E7EVL5</accession>
<evidence type="ECO:0000313" key="14">
    <source>
        <dbReference type="Proteomes" id="UP000095751"/>
    </source>
</evidence>
<dbReference type="Proteomes" id="UP000095751">
    <property type="component" value="Unassembled WGS sequence"/>
</dbReference>
<dbReference type="InterPro" id="IPR011054">
    <property type="entry name" value="Rudment_hybrid_motif"/>
</dbReference>
<protein>
    <recommendedName>
        <fullName evidence="4">phosphoribosylaminoimidazole carboxylase</fullName>
        <ecNumber evidence="4">4.1.1.21</ecNumber>
    </recommendedName>
    <alternativeName>
        <fullName evidence="10">AIR carboxylase</fullName>
    </alternativeName>
</protein>
<evidence type="ECO:0000256" key="7">
    <source>
        <dbReference type="ARBA" id="ARBA00022793"/>
    </source>
</evidence>
<dbReference type="SUPFAM" id="SSF52255">
    <property type="entry name" value="N5-CAIR mutase (phosphoribosylaminoimidazole carboxylase, PurE)"/>
    <property type="match status" value="1"/>
</dbReference>
<evidence type="ECO:0000256" key="1">
    <source>
        <dbReference type="ARBA" id="ARBA00001244"/>
    </source>
</evidence>
<evidence type="ECO:0000256" key="8">
    <source>
        <dbReference type="ARBA" id="ARBA00022840"/>
    </source>
</evidence>
<reference evidence="13 14" key="1">
    <citation type="submission" date="2016-09" db="EMBL/GenBank/DDBJ databases">
        <title>Extensive genetic diversity and differential bi-allelic expression allows diatom success in the polar Southern Ocean.</title>
        <authorList>
            <consortium name="DOE Joint Genome Institute"/>
            <person name="Mock T."/>
            <person name="Otillar R.P."/>
            <person name="Strauss J."/>
            <person name="Dupont C."/>
            <person name="Frickenhaus S."/>
            <person name="Maumus F."/>
            <person name="Mcmullan M."/>
            <person name="Sanges R."/>
            <person name="Schmutz J."/>
            <person name="Toseland A."/>
            <person name="Valas R."/>
            <person name="Veluchamy A."/>
            <person name="Ward B.J."/>
            <person name="Allen A."/>
            <person name="Barry K."/>
            <person name="Falciatore A."/>
            <person name="Ferrante M."/>
            <person name="Fortunato A.E."/>
            <person name="Gloeckner G."/>
            <person name="Gruber A."/>
            <person name="Hipkin R."/>
            <person name="Janech M."/>
            <person name="Kroth P."/>
            <person name="Leese F."/>
            <person name="Lindquist E."/>
            <person name="Lyon B.R."/>
            <person name="Martin J."/>
            <person name="Mayer C."/>
            <person name="Parker M."/>
            <person name="Quesneville H."/>
            <person name="Raymond J."/>
            <person name="Uhlig C."/>
            <person name="Valentin K.U."/>
            <person name="Worden A.Z."/>
            <person name="Armbrust E.V."/>
            <person name="Bowler C."/>
            <person name="Green B."/>
            <person name="Moulton V."/>
            <person name="Van Oosterhout C."/>
            <person name="Grigoriev I."/>
        </authorList>
    </citation>
    <scope>NUCLEOTIDE SEQUENCE [LARGE SCALE GENOMIC DNA]</scope>
    <source>
        <strain evidence="13 14">CCMP1102</strain>
    </source>
</reference>
<evidence type="ECO:0000256" key="11">
    <source>
        <dbReference type="PROSITE-ProRule" id="PRU00409"/>
    </source>
</evidence>
<dbReference type="GO" id="GO:0004638">
    <property type="term" value="F:phosphoribosylaminoimidazole carboxylase activity"/>
    <property type="evidence" value="ECO:0007669"/>
    <property type="project" value="UniProtKB-EC"/>
</dbReference>
<dbReference type="Gene3D" id="3.40.50.20">
    <property type="match status" value="1"/>
</dbReference>
<dbReference type="HAMAP" id="MF_01929">
    <property type="entry name" value="PurE_classI"/>
    <property type="match status" value="1"/>
</dbReference>
<proteinExistence type="inferred from homology"/>
<dbReference type="SUPFAM" id="SSF52440">
    <property type="entry name" value="PreATP-grasp domain"/>
    <property type="match status" value="1"/>
</dbReference>